<keyword evidence="5 7" id="KW-0508">mRNA splicing</keyword>
<proteinExistence type="inferred from homology"/>
<comment type="similarity">
    <text evidence="2 7">Belongs to the PRP38 family.</text>
</comment>
<feature type="compositionally biased region" description="Basic and acidic residues" evidence="8">
    <location>
        <begin position="1"/>
        <end position="19"/>
    </location>
</feature>
<dbReference type="GeneID" id="85326338"/>
<evidence type="ECO:0000313" key="11">
    <source>
        <dbReference type="Proteomes" id="UP001172101"/>
    </source>
</evidence>
<comment type="subcellular location">
    <subcellularLocation>
        <location evidence="1 7">Nucleus</location>
    </subcellularLocation>
</comment>
<evidence type="ECO:0000256" key="7">
    <source>
        <dbReference type="RuleBase" id="RU367025"/>
    </source>
</evidence>
<dbReference type="RefSeq" id="XP_060290389.1">
    <property type="nucleotide sequence ID" value="XM_060443068.1"/>
</dbReference>
<dbReference type="GO" id="GO:0005681">
    <property type="term" value="C:spliceosomal complex"/>
    <property type="evidence" value="ECO:0007669"/>
    <property type="project" value="UniProtKB-KW"/>
</dbReference>
<keyword evidence="11" id="KW-1185">Reference proteome</keyword>
<dbReference type="GO" id="GO:0000398">
    <property type="term" value="P:mRNA splicing, via spliceosome"/>
    <property type="evidence" value="ECO:0007669"/>
    <property type="project" value="UniProtKB-UniRule"/>
</dbReference>
<dbReference type="Pfam" id="PF12871">
    <property type="entry name" value="PRP38_assoc"/>
    <property type="match status" value="1"/>
</dbReference>
<evidence type="ECO:0000256" key="6">
    <source>
        <dbReference type="ARBA" id="ARBA00023242"/>
    </source>
</evidence>
<evidence type="ECO:0000256" key="8">
    <source>
        <dbReference type="SAM" id="MobiDB-lite"/>
    </source>
</evidence>
<dbReference type="InterPro" id="IPR024767">
    <property type="entry name" value="PRP38_C"/>
</dbReference>
<keyword evidence="4 7" id="KW-0747">Spliceosome</keyword>
<dbReference type="Proteomes" id="UP001172101">
    <property type="component" value="Unassembled WGS sequence"/>
</dbReference>
<evidence type="ECO:0000259" key="9">
    <source>
        <dbReference type="Pfam" id="PF12871"/>
    </source>
</evidence>
<name>A0AA39ZU05_9PEZI</name>
<evidence type="ECO:0000256" key="5">
    <source>
        <dbReference type="ARBA" id="ARBA00023187"/>
    </source>
</evidence>
<evidence type="ECO:0000256" key="3">
    <source>
        <dbReference type="ARBA" id="ARBA00022664"/>
    </source>
</evidence>
<evidence type="ECO:0000256" key="2">
    <source>
        <dbReference type="ARBA" id="ARBA00006164"/>
    </source>
</evidence>
<feature type="compositionally biased region" description="Basic residues" evidence="8">
    <location>
        <begin position="246"/>
        <end position="259"/>
    </location>
</feature>
<evidence type="ECO:0000313" key="10">
    <source>
        <dbReference type="EMBL" id="KAK0703530.1"/>
    </source>
</evidence>
<feature type="compositionally biased region" description="Basic residues" evidence="8">
    <location>
        <begin position="267"/>
        <end position="277"/>
    </location>
</feature>
<accession>A0AA39ZU05</accession>
<feature type="compositionally biased region" description="Basic and acidic residues" evidence="8">
    <location>
        <begin position="212"/>
        <end position="232"/>
    </location>
</feature>
<keyword evidence="3 7" id="KW-0507">mRNA processing</keyword>
<gene>
    <name evidence="10" type="ORF">B0T26DRAFT_731783</name>
</gene>
<reference evidence="10" key="1">
    <citation type="submission" date="2023-06" db="EMBL/GenBank/DDBJ databases">
        <title>Genome-scale phylogeny and comparative genomics of the fungal order Sordariales.</title>
        <authorList>
            <consortium name="Lawrence Berkeley National Laboratory"/>
            <person name="Hensen N."/>
            <person name="Bonometti L."/>
            <person name="Westerberg I."/>
            <person name="Brannstrom I.O."/>
            <person name="Guillou S."/>
            <person name="Cros-Aarteil S."/>
            <person name="Calhoun S."/>
            <person name="Haridas S."/>
            <person name="Kuo A."/>
            <person name="Mondo S."/>
            <person name="Pangilinan J."/>
            <person name="Riley R."/>
            <person name="LaButti K."/>
            <person name="Andreopoulos B."/>
            <person name="Lipzen A."/>
            <person name="Chen C."/>
            <person name="Yanf M."/>
            <person name="Daum C."/>
            <person name="Ng V."/>
            <person name="Clum A."/>
            <person name="Steindorff A."/>
            <person name="Ohm R."/>
            <person name="Martin F."/>
            <person name="Silar P."/>
            <person name="Natvig D."/>
            <person name="Lalanne C."/>
            <person name="Gautier V."/>
            <person name="Ament-velasquez S.L."/>
            <person name="Kruys A."/>
            <person name="Hutchinson M.I."/>
            <person name="Powell A.J."/>
            <person name="Barry K."/>
            <person name="Miller A.N."/>
            <person name="Grigoriev I.V."/>
            <person name="Debuchy R."/>
            <person name="Gladieux P."/>
            <person name="Thoren M.H."/>
            <person name="Johannesson H."/>
        </authorList>
    </citation>
    <scope>NUCLEOTIDE SEQUENCE</scope>
    <source>
        <strain evidence="10">SMH2392-1A</strain>
    </source>
</reference>
<dbReference type="InterPro" id="IPR005037">
    <property type="entry name" value="PRP38"/>
</dbReference>
<feature type="region of interest" description="Disordered" evidence="8">
    <location>
        <begin position="1"/>
        <end position="29"/>
    </location>
</feature>
<feature type="compositionally biased region" description="Basic and acidic residues" evidence="8">
    <location>
        <begin position="307"/>
        <end position="334"/>
    </location>
</feature>
<protein>
    <recommendedName>
        <fullName evidence="7">Pre-mRNA-splicing factor 38</fullName>
    </recommendedName>
</protein>
<feature type="domain" description="Pre-mRNA-splicing factor 38 C-terminal" evidence="9">
    <location>
        <begin position="195"/>
        <end position="292"/>
    </location>
</feature>
<organism evidence="10 11">
    <name type="scientific">Lasiosphaeria miniovina</name>
    <dbReference type="NCBI Taxonomy" id="1954250"/>
    <lineage>
        <taxon>Eukaryota</taxon>
        <taxon>Fungi</taxon>
        <taxon>Dikarya</taxon>
        <taxon>Ascomycota</taxon>
        <taxon>Pezizomycotina</taxon>
        <taxon>Sordariomycetes</taxon>
        <taxon>Sordariomycetidae</taxon>
        <taxon>Sordariales</taxon>
        <taxon>Lasiosphaeriaceae</taxon>
        <taxon>Lasiosphaeria</taxon>
    </lineage>
</organism>
<evidence type="ECO:0000256" key="4">
    <source>
        <dbReference type="ARBA" id="ARBA00022728"/>
    </source>
</evidence>
<dbReference type="Pfam" id="PF03371">
    <property type="entry name" value="PRP38"/>
    <property type="match status" value="1"/>
</dbReference>
<comment type="function">
    <text evidence="7">Required for pre-mRNA splicing.</text>
</comment>
<comment type="caution">
    <text evidence="10">The sequence shown here is derived from an EMBL/GenBank/DDBJ whole genome shotgun (WGS) entry which is preliminary data.</text>
</comment>
<feature type="region of interest" description="Disordered" evidence="8">
    <location>
        <begin position="209"/>
        <end position="334"/>
    </location>
</feature>
<keyword evidence="6 7" id="KW-0539">Nucleus</keyword>
<feature type="compositionally biased region" description="Low complexity" evidence="8">
    <location>
        <begin position="233"/>
        <end position="245"/>
    </location>
</feature>
<dbReference type="EMBL" id="JAUIRO010000008">
    <property type="protein sequence ID" value="KAK0703530.1"/>
    <property type="molecule type" value="Genomic_DNA"/>
</dbReference>
<sequence length="334" mass="38226">MSKSEFHRADEKRFLDERGGSGPLAPNGLNPATIMEKAVRERIVESYFYKEQCYGVNEADIVDRVVEHVDFIGGTYGIAQKPSPFLCLAFKLLQLAPNDAVLDEYLRFGGDKFKYLRALAAFYIRLTRADKDVYATLEPLLEDRRKLRRKGRAGTSLTFVDEFVDNLLTEDRVCATTLWKMRKRDILEDLELLEPRVSPLGNIEDLLEEEEQREKDEAERKAAAENGHDDSGSRGSSSDGSVRSASRSRSRSRSTRRTRSRSDSRSRSRSRSRRRTRSQSDSRSRSRRRSRSASQSRPPSRSRSRSRSGEEGEVSDHDRMDVDRPERRGPGRAD</sequence>
<evidence type="ECO:0000256" key="1">
    <source>
        <dbReference type="ARBA" id="ARBA00004123"/>
    </source>
</evidence>
<dbReference type="AlphaFoldDB" id="A0AA39ZU05"/>
<dbReference type="PANTHER" id="PTHR23142">
    <property type="entry name" value="PRE-MRNA-SPLICING FACTOR 38A-RELATED"/>
    <property type="match status" value="1"/>
</dbReference>